<proteinExistence type="predicted"/>
<reference evidence="1 2" key="1">
    <citation type="journal article" date="2021" name="Elife">
        <title>Chloroplast acquisition without the gene transfer in kleptoplastic sea slugs, Plakobranchus ocellatus.</title>
        <authorList>
            <person name="Maeda T."/>
            <person name="Takahashi S."/>
            <person name="Yoshida T."/>
            <person name="Shimamura S."/>
            <person name="Takaki Y."/>
            <person name="Nagai Y."/>
            <person name="Toyoda A."/>
            <person name="Suzuki Y."/>
            <person name="Arimoto A."/>
            <person name="Ishii H."/>
            <person name="Satoh N."/>
            <person name="Nishiyama T."/>
            <person name="Hasebe M."/>
            <person name="Maruyama T."/>
            <person name="Minagawa J."/>
            <person name="Obokata J."/>
            <person name="Shigenobu S."/>
        </authorList>
    </citation>
    <scope>NUCLEOTIDE SEQUENCE [LARGE SCALE GENOMIC DNA]</scope>
</reference>
<keyword evidence="2" id="KW-1185">Reference proteome</keyword>
<dbReference type="EMBL" id="BLXT01006012">
    <property type="protein sequence ID" value="GFO28286.1"/>
    <property type="molecule type" value="Genomic_DNA"/>
</dbReference>
<sequence>MIYAEEQPSLYIVLEELWVEFVDIANPQQVDLRLSRPSSSQGTDGRTQIIDRGVLGYLKEDSLTSLPLTPSKNLRELKPKPVKRFILFISNLKA</sequence>
<accession>A0AAV4BYS4</accession>
<name>A0AAV4BYS4_9GAST</name>
<evidence type="ECO:0000313" key="1">
    <source>
        <dbReference type="EMBL" id="GFO28286.1"/>
    </source>
</evidence>
<dbReference type="Proteomes" id="UP000735302">
    <property type="component" value="Unassembled WGS sequence"/>
</dbReference>
<organism evidence="1 2">
    <name type="scientific">Plakobranchus ocellatus</name>
    <dbReference type="NCBI Taxonomy" id="259542"/>
    <lineage>
        <taxon>Eukaryota</taxon>
        <taxon>Metazoa</taxon>
        <taxon>Spiralia</taxon>
        <taxon>Lophotrochozoa</taxon>
        <taxon>Mollusca</taxon>
        <taxon>Gastropoda</taxon>
        <taxon>Heterobranchia</taxon>
        <taxon>Euthyneura</taxon>
        <taxon>Panpulmonata</taxon>
        <taxon>Sacoglossa</taxon>
        <taxon>Placobranchoidea</taxon>
        <taxon>Plakobranchidae</taxon>
        <taxon>Plakobranchus</taxon>
    </lineage>
</organism>
<gene>
    <name evidence="1" type="ORF">PoB_005479100</name>
</gene>
<protein>
    <submittedName>
        <fullName evidence="1">Uncharacterized protein</fullName>
    </submittedName>
</protein>
<comment type="caution">
    <text evidence="1">The sequence shown here is derived from an EMBL/GenBank/DDBJ whole genome shotgun (WGS) entry which is preliminary data.</text>
</comment>
<evidence type="ECO:0000313" key="2">
    <source>
        <dbReference type="Proteomes" id="UP000735302"/>
    </source>
</evidence>
<dbReference type="AlphaFoldDB" id="A0AAV4BYS4"/>